<reference evidence="1 2" key="1">
    <citation type="submission" date="2021-06" db="EMBL/GenBank/DDBJ databases">
        <title>Caerostris extrusa draft genome.</title>
        <authorList>
            <person name="Kono N."/>
            <person name="Arakawa K."/>
        </authorList>
    </citation>
    <scope>NUCLEOTIDE SEQUENCE [LARGE SCALE GENOMIC DNA]</scope>
</reference>
<name>A0AAV4XYA6_CAEEX</name>
<dbReference type="AlphaFoldDB" id="A0AAV4XYA6"/>
<protein>
    <submittedName>
        <fullName evidence="1">Uncharacterized protein</fullName>
    </submittedName>
</protein>
<sequence>MKIYPLGRLSLTNKKLMLIVPKIALKRSVFVATPPDRRNVIFFMSHLLDVVCESEVEKKNMPVGSQSGKPNLCISKCLKMGALWRRRKGSIHFTTFWKT</sequence>
<organism evidence="1 2">
    <name type="scientific">Caerostris extrusa</name>
    <name type="common">Bark spider</name>
    <name type="synonym">Caerostris bankana</name>
    <dbReference type="NCBI Taxonomy" id="172846"/>
    <lineage>
        <taxon>Eukaryota</taxon>
        <taxon>Metazoa</taxon>
        <taxon>Ecdysozoa</taxon>
        <taxon>Arthropoda</taxon>
        <taxon>Chelicerata</taxon>
        <taxon>Arachnida</taxon>
        <taxon>Araneae</taxon>
        <taxon>Araneomorphae</taxon>
        <taxon>Entelegynae</taxon>
        <taxon>Araneoidea</taxon>
        <taxon>Araneidae</taxon>
        <taxon>Caerostris</taxon>
    </lineage>
</organism>
<proteinExistence type="predicted"/>
<dbReference type="Proteomes" id="UP001054945">
    <property type="component" value="Unassembled WGS sequence"/>
</dbReference>
<accession>A0AAV4XYA6</accession>
<dbReference type="EMBL" id="BPLR01001115">
    <property type="protein sequence ID" value="GIZ00077.1"/>
    <property type="molecule type" value="Genomic_DNA"/>
</dbReference>
<comment type="caution">
    <text evidence="1">The sequence shown here is derived from an EMBL/GenBank/DDBJ whole genome shotgun (WGS) entry which is preliminary data.</text>
</comment>
<keyword evidence="2" id="KW-1185">Reference proteome</keyword>
<evidence type="ECO:0000313" key="1">
    <source>
        <dbReference type="EMBL" id="GIZ00077.1"/>
    </source>
</evidence>
<evidence type="ECO:0000313" key="2">
    <source>
        <dbReference type="Proteomes" id="UP001054945"/>
    </source>
</evidence>
<gene>
    <name evidence="1" type="ORF">CEXT_624861</name>
</gene>